<proteinExistence type="predicted"/>
<keyword evidence="2" id="KW-1185">Reference proteome</keyword>
<sequence>MSFIVEQAGGKRSNGRQRVLDIQPTEVRTFL</sequence>
<name>A0ACC0ZE75_9ROSI</name>
<comment type="caution">
    <text evidence="1">The sequence shown here is derived from an EMBL/GenBank/DDBJ whole genome shotgun (WGS) entry which is preliminary data.</text>
</comment>
<protein>
    <submittedName>
        <fullName evidence="1">Uncharacterized protein</fullName>
    </submittedName>
</protein>
<reference evidence="2" key="1">
    <citation type="journal article" date="2023" name="G3 (Bethesda)">
        <title>Genome assembly and association tests identify interacting loci associated with vigor, precocity, and sex in interspecific pistachio rootstocks.</title>
        <authorList>
            <person name="Palmer W."/>
            <person name="Jacygrad E."/>
            <person name="Sagayaradj S."/>
            <person name="Cavanaugh K."/>
            <person name="Han R."/>
            <person name="Bertier L."/>
            <person name="Beede B."/>
            <person name="Kafkas S."/>
            <person name="Golino D."/>
            <person name="Preece J."/>
            <person name="Michelmore R."/>
        </authorList>
    </citation>
    <scope>NUCLEOTIDE SEQUENCE [LARGE SCALE GENOMIC DNA]</scope>
</reference>
<gene>
    <name evidence="1" type="ORF">Pint_02918</name>
</gene>
<dbReference type="EMBL" id="CM047736">
    <property type="protein sequence ID" value="KAJ0051390.1"/>
    <property type="molecule type" value="Genomic_DNA"/>
</dbReference>
<organism evidence="1 2">
    <name type="scientific">Pistacia integerrima</name>
    <dbReference type="NCBI Taxonomy" id="434235"/>
    <lineage>
        <taxon>Eukaryota</taxon>
        <taxon>Viridiplantae</taxon>
        <taxon>Streptophyta</taxon>
        <taxon>Embryophyta</taxon>
        <taxon>Tracheophyta</taxon>
        <taxon>Spermatophyta</taxon>
        <taxon>Magnoliopsida</taxon>
        <taxon>eudicotyledons</taxon>
        <taxon>Gunneridae</taxon>
        <taxon>Pentapetalae</taxon>
        <taxon>rosids</taxon>
        <taxon>malvids</taxon>
        <taxon>Sapindales</taxon>
        <taxon>Anacardiaceae</taxon>
        <taxon>Pistacia</taxon>
    </lineage>
</organism>
<evidence type="ECO:0000313" key="2">
    <source>
        <dbReference type="Proteomes" id="UP001163603"/>
    </source>
</evidence>
<evidence type="ECO:0000313" key="1">
    <source>
        <dbReference type="EMBL" id="KAJ0051390.1"/>
    </source>
</evidence>
<dbReference type="Proteomes" id="UP001163603">
    <property type="component" value="Chromosome 1"/>
</dbReference>
<accession>A0ACC0ZE75</accession>